<accession>A0A7C4RR71</accession>
<evidence type="ECO:0000256" key="1">
    <source>
        <dbReference type="ARBA" id="ARBA00010396"/>
    </source>
</evidence>
<evidence type="ECO:0000256" key="3">
    <source>
        <dbReference type="ARBA" id="ARBA00022603"/>
    </source>
</evidence>
<dbReference type="InterPro" id="IPR029063">
    <property type="entry name" value="SAM-dependent_MTases_sf"/>
</dbReference>
<feature type="binding site" evidence="6">
    <location>
        <position position="53"/>
    </location>
    <ligand>
        <name>S-adenosyl-L-methionine</name>
        <dbReference type="ChEBI" id="CHEBI:59789"/>
    </ligand>
</feature>
<dbReference type="PANTHER" id="PTHR11265">
    <property type="entry name" value="S-ADENOSYL-METHYLTRANSFERASE MRAW"/>
    <property type="match status" value="1"/>
</dbReference>
<dbReference type="GO" id="GO:0071424">
    <property type="term" value="F:rRNA (cytosine-N4-)-methyltransferase activity"/>
    <property type="evidence" value="ECO:0007669"/>
    <property type="project" value="UniProtKB-UniRule"/>
</dbReference>
<name>A0A7C4RR71_9BACT</name>
<evidence type="ECO:0000256" key="4">
    <source>
        <dbReference type="ARBA" id="ARBA00022679"/>
    </source>
</evidence>
<reference evidence="8" key="1">
    <citation type="journal article" date="2020" name="mSystems">
        <title>Genome- and Community-Level Interaction Insights into Carbon Utilization and Element Cycling Functions of Hydrothermarchaeota in Hydrothermal Sediment.</title>
        <authorList>
            <person name="Zhou Z."/>
            <person name="Liu Y."/>
            <person name="Xu W."/>
            <person name="Pan J."/>
            <person name="Luo Z.H."/>
            <person name="Li M."/>
        </authorList>
    </citation>
    <scope>NUCLEOTIDE SEQUENCE [LARGE SCALE GENOMIC DNA]</scope>
    <source>
        <strain evidence="8">SpSt-477</strain>
    </source>
</reference>
<feature type="coiled-coil region" evidence="7">
    <location>
        <begin position="52"/>
        <end position="79"/>
    </location>
</feature>
<dbReference type="SUPFAM" id="SSF81799">
    <property type="entry name" value="Putative methyltransferase TM0872, insert domain"/>
    <property type="match status" value="1"/>
</dbReference>
<dbReference type="GO" id="GO:0005737">
    <property type="term" value="C:cytoplasm"/>
    <property type="evidence" value="ECO:0007669"/>
    <property type="project" value="UniProtKB-SubCell"/>
</dbReference>
<dbReference type="SUPFAM" id="SSF53335">
    <property type="entry name" value="S-adenosyl-L-methionine-dependent methyltransferases"/>
    <property type="match status" value="1"/>
</dbReference>
<keyword evidence="6" id="KW-0963">Cytoplasm</keyword>
<keyword evidence="7" id="KW-0175">Coiled coil</keyword>
<evidence type="ECO:0000256" key="6">
    <source>
        <dbReference type="HAMAP-Rule" id="MF_01007"/>
    </source>
</evidence>
<dbReference type="NCBIfam" id="TIGR00006">
    <property type="entry name" value="16S rRNA (cytosine(1402)-N(4))-methyltransferase RsmH"/>
    <property type="match status" value="1"/>
</dbReference>
<comment type="caution">
    <text evidence="8">The sequence shown here is derived from an EMBL/GenBank/DDBJ whole genome shotgun (WGS) entry which is preliminary data.</text>
</comment>
<organism evidence="8">
    <name type="scientific">Desulfatirhabdium butyrativorans</name>
    <dbReference type="NCBI Taxonomy" id="340467"/>
    <lineage>
        <taxon>Bacteria</taxon>
        <taxon>Pseudomonadati</taxon>
        <taxon>Thermodesulfobacteriota</taxon>
        <taxon>Desulfobacteria</taxon>
        <taxon>Desulfobacterales</taxon>
        <taxon>Desulfatirhabdiaceae</taxon>
        <taxon>Desulfatirhabdium</taxon>
    </lineage>
</organism>
<dbReference type="GO" id="GO:0070475">
    <property type="term" value="P:rRNA base methylation"/>
    <property type="evidence" value="ECO:0007669"/>
    <property type="project" value="UniProtKB-UniRule"/>
</dbReference>
<comment type="similarity">
    <text evidence="1 6">Belongs to the methyltransferase superfamily. RsmH family.</text>
</comment>
<dbReference type="PANTHER" id="PTHR11265:SF0">
    <property type="entry name" value="12S RRNA N4-METHYLCYTIDINE METHYLTRANSFERASE"/>
    <property type="match status" value="1"/>
</dbReference>
<evidence type="ECO:0000256" key="2">
    <source>
        <dbReference type="ARBA" id="ARBA00022552"/>
    </source>
</evidence>
<comment type="catalytic activity">
    <reaction evidence="6">
        <text>cytidine(1402) in 16S rRNA + S-adenosyl-L-methionine = N(4)-methylcytidine(1402) in 16S rRNA + S-adenosyl-L-homocysteine + H(+)</text>
        <dbReference type="Rhea" id="RHEA:42928"/>
        <dbReference type="Rhea" id="RHEA-COMP:10286"/>
        <dbReference type="Rhea" id="RHEA-COMP:10287"/>
        <dbReference type="ChEBI" id="CHEBI:15378"/>
        <dbReference type="ChEBI" id="CHEBI:57856"/>
        <dbReference type="ChEBI" id="CHEBI:59789"/>
        <dbReference type="ChEBI" id="CHEBI:74506"/>
        <dbReference type="ChEBI" id="CHEBI:82748"/>
        <dbReference type="EC" id="2.1.1.199"/>
    </reaction>
</comment>
<keyword evidence="4 6" id="KW-0808">Transferase</keyword>
<dbReference type="InterPro" id="IPR023397">
    <property type="entry name" value="SAM-dep_MeTrfase_MraW_recog"/>
</dbReference>
<dbReference type="EC" id="2.1.1.199" evidence="6"/>
<keyword evidence="5 6" id="KW-0949">S-adenosyl-L-methionine</keyword>
<dbReference type="AlphaFoldDB" id="A0A7C4RR71"/>
<feature type="binding site" evidence="6">
    <location>
        <begin position="33"/>
        <end position="35"/>
    </location>
    <ligand>
        <name>S-adenosyl-L-methionine</name>
        <dbReference type="ChEBI" id="CHEBI:59789"/>
    </ligand>
</feature>
<dbReference type="Gene3D" id="1.10.150.170">
    <property type="entry name" value="Putative methyltransferase TM0872, insert domain"/>
    <property type="match status" value="1"/>
</dbReference>
<comment type="subcellular location">
    <subcellularLocation>
        <location evidence="6">Cytoplasm</location>
    </subcellularLocation>
</comment>
<sequence length="311" mass="35230">MYTPHPTAMLEETISGLTCMPGHVVVDCTLGGCGHALAVCERIGPEGLLIGIDQDAEAIENARNILSRYRDRVKLVHEEFSMLPVILQQMHIEGANGIVMDLGMSRHHLEGSCRGFSFQKDEPLDMRMDVRQTVTAETLLRTLNEDELTDVFYRFGEERYARRIAGAIVRSRKKRPLLTSGQLAAVVLEALPAKARNQHIHPATRVFMALRIVVNRELEKLERFLQAVPDCLVSGGRLCILSFHSLEDRIVKRYFRQWEGRCTCAPGIPKCVCNRSTSMRPVYRRCLRPSPDEIAKNPLARSTRLRIAEKR</sequence>
<dbReference type="Pfam" id="PF01795">
    <property type="entry name" value="Methyltransf_5"/>
    <property type="match status" value="1"/>
</dbReference>
<feature type="binding site" evidence="6">
    <location>
        <position position="108"/>
    </location>
    <ligand>
        <name>S-adenosyl-L-methionine</name>
        <dbReference type="ChEBI" id="CHEBI:59789"/>
    </ligand>
</feature>
<dbReference type="EMBL" id="DSUH01000133">
    <property type="protein sequence ID" value="HGU32372.1"/>
    <property type="molecule type" value="Genomic_DNA"/>
</dbReference>
<evidence type="ECO:0000313" key="8">
    <source>
        <dbReference type="EMBL" id="HGU32372.1"/>
    </source>
</evidence>
<feature type="binding site" evidence="6">
    <location>
        <position position="101"/>
    </location>
    <ligand>
        <name>S-adenosyl-L-methionine</name>
        <dbReference type="ChEBI" id="CHEBI:59789"/>
    </ligand>
</feature>
<comment type="function">
    <text evidence="6">Specifically methylates the N4 position of cytidine in position 1402 (C1402) of 16S rRNA.</text>
</comment>
<dbReference type="HAMAP" id="MF_01007">
    <property type="entry name" value="16SrRNA_methyltr_H"/>
    <property type="match status" value="1"/>
</dbReference>
<gene>
    <name evidence="6 8" type="primary">rsmH</name>
    <name evidence="8" type="ORF">ENS29_05905</name>
</gene>
<evidence type="ECO:0000256" key="7">
    <source>
        <dbReference type="SAM" id="Coils"/>
    </source>
</evidence>
<dbReference type="InterPro" id="IPR002903">
    <property type="entry name" value="RsmH"/>
</dbReference>
<dbReference type="Gene3D" id="3.40.50.150">
    <property type="entry name" value="Vaccinia Virus protein VP39"/>
    <property type="match status" value="1"/>
</dbReference>
<protein>
    <recommendedName>
        <fullName evidence="6">Ribosomal RNA small subunit methyltransferase H</fullName>
        <ecNumber evidence="6">2.1.1.199</ecNumber>
    </recommendedName>
    <alternativeName>
        <fullName evidence="6">16S rRNA m(4)C1402 methyltransferase</fullName>
    </alternativeName>
    <alternativeName>
        <fullName evidence="6">rRNA (cytosine-N(4)-)-methyltransferase RsmH</fullName>
    </alternativeName>
</protein>
<keyword evidence="3 6" id="KW-0489">Methyltransferase</keyword>
<dbReference type="PIRSF" id="PIRSF004486">
    <property type="entry name" value="MraW"/>
    <property type="match status" value="1"/>
</dbReference>
<evidence type="ECO:0000256" key="5">
    <source>
        <dbReference type="ARBA" id="ARBA00022691"/>
    </source>
</evidence>
<proteinExistence type="inferred from homology"/>
<keyword evidence="2 6" id="KW-0698">rRNA processing</keyword>
<feature type="binding site" evidence="6">
    <location>
        <position position="80"/>
    </location>
    <ligand>
        <name>S-adenosyl-L-methionine</name>
        <dbReference type="ChEBI" id="CHEBI:59789"/>
    </ligand>
</feature>